<accession>A0AAE1E248</accession>
<name>A0AAE1E248_9GAST</name>
<comment type="caution">
    <text evidence="2">The sequence shown here is derived from an EMBL/GenBank/DDBJ whole genome shotgun (WGS) entry which is preliminary data.</text>
</comment>
<gene>
    <name evidence="2" type="ORF">RRG08_038276</name>
</gene>
<feature type="signal peptide" evidence="1">
    <location>
        <begin position="1"/>
        <end position="18"/>
    </location>
</feature>
<organism evidence="2 3">
    <name type="scientific">Elysia crispata</name>
    <name type="common">lettuce slug</name>
    <dbReference type="NCBI Taxonomy" id="231223"/>
    <lineage>
        <taxon>Eukaryota</taxon>
        <taxon>Metazoa</taxon>
        <taxon>Spiralia</taxon>
        <taxon>Lophotrochozoa</taxon>
        <taxon>Mollusca</taxon>
        <taxon>Gastropoda</taxon>
        <taxon>Heterobranchia</taxon>
        <taxon>Euthyneura</taxon>
        <taxon>Panpulmonata</taxon>
        <taxon>Sacoglossa</taxon>
        <taxon>Placobranchoidea</taxon>
        <taxon>Plakobranchidae</taxon>
        <taxon>Elysia</taxon>
    </lineage>
</organism>
<keyword evidence="1" id="KW-0732">Signal</keyword>
<proteinExistence type="predicted"/>
<evidence type="ECO:0000313" key="3">
    <source>
        <dbReference type="Proteomes" id="UP001283361"/>
    </source>
</evidence>
<sequence>MLFSGYTLLMTCLSPVRCLTLIDKHREALPDYHQISQSQLEPATLVLSLHRHTSFMDSVDGSLNITRVTNQISTWLPPDILTTARTLDLGVVPLPLYQLTGLLRWKSKHHRCNNPNLHLVTTRYLNHSSTRDIGFVTLQIYQLTGLLRWKSEHHLCNKPRLYLVPPDISATA</sequence>
<feature type="chain" id="PRO_5042228078" evidence="1">
    <location>
        <begin position="19"/>
        <end position="172"/>
    </location>
</feature>
<dbReference type="AlphaFoldDB" id="A0AAE1E248"/>
<keyword evidence="3" id="KW-1185">Reference proteome</keyword>
<dbReference type="EMBL" id="JAWDGP010001519">
    <property type="protein sequence ID" value="KAK3790785.1"/>
    <property type="molecule type" value="Genomic_DNA"/>
</dbReference>
<reference evidence="2" key="1">
    <citation type="journal article" date="2023" name="G3 (Bethesda)">
        <title>A reference genome for the long-term kleptoplast-retaining sea slug Elysia crispata morphotype clarki.</title>
        <authorList>
            <person name="Eastman K.E."/>
            <person name="Pendleton A.L."/>
            <person name="Shaikh M.A."/>
            <person name="Suttiyut T."/>
            <person name="Ogas R."/>
            <person name="Tomko P."/>
            <person name="Gavelis G."/>
            <person name="Widhalm J.R."/>
            <person name="Wisecaver J.H."/>
        </authorList>
    </citation>
    <scope>NUCLEOTIDE SEQUENCE</scope>
    <source>
        <strain evidence="2">ECLA1</strain>
    </source>
</reference>
<protein>
    <submittedName>
        <fullName evidence="2">Uncharacterized protein</fullName>
    </submittedName>
</protein>
<evidence type="ECO:0000256" key="1">
    <source>
        <dbReference type="SAM" id="SignalP"/>
    </source>
</evidence>
<evidence type="ECO:0000313" key="2">
    <source>
        <dbReference type="EMBL" id="KAK3790785.1"/>
    </source>
</evidence>
<dbReference type="Proteomes" id="UP001283361">
    <property type="component" value="Unassembled WGS sequence"/>
</dbReference>